<evidence type="ECO:0000256" key="1">
    <source>
        <dbReference type="SAM" id="Phobius"/>
    </source>
</evidence>
<keyword evidence="1" id="KW-0472">Membrane</keyword>
<accession>H2XT67</accession>
<reference evidence="2" key="4">
    <citation type="submission" date="2025-09" db="UniProtKB">
        <authorList>
            <consortium name="Ensembl"/>
        </authorList>
    </citation>
    <scope>IDENTIFICATION</scope>
</reference>
<organism evidence="2 3">
    <name type="scientific">Ciona intestinalis</name>
    <name type="common">Transparent sea squirt</name>
    <name type="synonym">Ascidia intestinalis</name>
    <dbReference type="NCBI Taxonomy" id="7719"/>
    <lineage>
        <taxon>Eukaryota</taxon>
        <taxon>Metazoa</taxon>
        <taxon>Chordata</taxon>
        <taxon>Tunicata</taxon>
        <taxon>Ascidiacea</taxon>
        <taxon>Phlebobranchia</taxon>
        <taxon>Cionidae</taxon>
        <taxon>Ciona</taxon>
    </lineage>
</organism>
<protein>
    <submittedName>
        <fullName evidence="2">Uncharacterized protein</fullName>
    </submittedName>
</protein>
<feature type="transmembrane region" description="Helical" evidence="1">
    <location>
        <begin position="20"/>
        <end position="43"/>
    </location>
</feature>
<dbReference type="Ensembl" id="ENSCINT00000034598.1">
    <property type="protein sequence ID" value="ENSCINP00000032851.1"/>
    <property type="gene ID" value="ENSCING00000024054.1"/>
</dbReference>
<keyword evidence="3" id="KW-1185">Reference proteome</keyword>
<sequence length="66" mass="7928">MLANFHFFPCAWYACKTSFMQYYTLSISILQYLINNIILVYLCKRYRRSNYLKNEEKGINSKTTVV</sequence>
<reference evidence="2" key="3">
    <citation type="submission" date="2025-08" db="UniProtKB">
        <authorList>
            <consortium name="Ensembl"/>
        </authorList>
    </citation>
    <scope>IDENTIFICATION</scope>
</reference>
<dbReference type="EMBL" id="EAAA01000107">
    <property type="status" value="NOT_ANNOTATED_CDS"/>
    <property type="molecule type" value="Genomic_DNA"/>
</dbReference>
<evidence type="ECO:0000313" key="3">
    <source>
        <dbReference type="Proteomes" id="UP000008144"/>
    </source>
</evidence>
<dbReference type="HOGENOM" id="CLU_2830457_0_0_1"/>
<name>H2XT67_CIOIN</name>
<proteinExistence type="predicted"/>
<reference evidence="3" key="1">
    <citation type="journal article" date="2002" name="Science">
        <title>The draft genome of Ciona intestinalis: insights into chordate and vertebrate origins.</title>
        <authorList>
            <person name="Dehal P."/>
            <person name="Satou Y."/>
            <person name="Campbell R.K."/>
            <person name="Chapman J."/>
            <person name="Degnan B."/>
            <person name="De Tomaso A."/>
            <person name="Davidson B."/>
            <person name="Di Gregorio A."/>
            <person name="Gelpke M."/>
            <person name="Goodstein D.M."/>
            <person name="Harafuji N."/>
            <person name="Hastings K.E."/>
            <person name="Ho I."/>
            <person name="Hotta K."/>
            <person name="Huang W."/>
            <person name="Kawashima T."/>
            <person name="Lemaire P."/>
            <person name="Martinez D."/>
            <person name="Meinertzhagen I.A."/>
            <person name="Necula S."/>
            <person name="Nonaka M."/>
            <person name="Putnam N."/>
            <person name="Rash S."/>
            <person name="Saiga H."/>
            <person name="Satake M."/>
            <person name="Terry A."/>
            <person name="Yamada L."/>
            <person name="Wang H.G."/>
            <person name="Awazu S."/>
            <person name="Azumi K."/>
            <person name="Boore J."/>
            <person name="Branno M."/>
            <person name="Chin-Bow S."/>
            <person name="DeSantis R."/>
            <person name="Doyle S."/>
            <person name="Francino P."/>
            <person name="Keys D.N."/>
            <person name="Haga S."/>
            <person name="Hayashi H."/>
            <person name="Hino K."/>
            <person name="Imai K.S."/>
            <person name="Inaba K."/>
            <person name="Kano S."/>
            <person name="Kobayashi K."/>
            <person name="Kobayashi M."/>
            <person name="Lee B.I."/>
            <person name="Makabe K.W."/>
            <person name="Manohar C."/>
            <person name="Matassi G."/>
            <person name="Medina M."/>
            <person name="Mochizuki Y."/>
            <person name="Mount S."/>
            <person name="Morishita T."/>
            <person name="Miura S."/>
            <person name="Nakayama A."/>
            <person name="Nishizaka S."/>
            <person name="Nomoto H."/>
            <person name="Ohta F."/>
            <person name="Oishi K."/>
            <person name="Rigoutsos I."/>
            <person name="Sano M."/>
            <person name="Sasaki A."/>
            <person name="Sasakura Y."/>
            <person name="Shoguchi E."/>
            <person name="Shin-i T."/>
            <person name="Spagnuolo A."/>
            <person name="Stainier D."/>
            <person name="Suzuki M.M."/>
            <person name="Tassy O."/>
            <person name="Takatori N."/>
            <person name="Tokuoka M."/>
            <person name="Yagi K."/>
            <person name="Yoshizaki F."/>
            <person name="Wada S."/>
            <person name="Zhang C."/>
            <person name="Hyatt P.D."/>
            <person name="Larimer F."/>
            <person name="Detter C."/>
            <person name="Doggett N."/>
            <person name="Glavina T."/>
            <person name="Hawkins T."/>
            <person name="Richardson P."/>
            <person name="Lucas S."/>
            <person name="Kohara Y."/>
            <person name="Levine M."/>
            <person name="Satoh N."/>
            <person name="Rokhsar D.S."/>
        </authorList>
    </citation>
    <scope>NUCLEOTIDE SEQUENCE [LARGE SCALE GENOMIC DNA]</scope>
</reference>
<dbReference type="AlphaFoldDB" id="H2XT67"/>
<keyword evidence="1" id="KW-1133">Transmembrane helix</keyword>
<dbReference type="Proteomes" id="UP000008144">
    <property type="component" value="Chromosome 1"/>
</dbReference>
<dbReference type="InParanoid" id="H2XT67"/>
<evidence type="ECO:0000313" key="2">
    <source>
        <dbReference type="Ensembl" id="ENSCINP00000032851.1"/>
    </source>
</evidence>
<reference evidence="2" key="2">
    <citation type="journal article" date="2008" name="Genome Biol.">
        <title>Improved genome assembly and evidence-based global gene model set for the chordate Ciona intestinalis: new insight into intron and operon populations.</title>
        <authorList>
            <person name="Satou Y."/>
            <person name="Mineta K."/>
            <person name="Ogasawara M."/>
            <person name="Sasakura Y."/>
            <person name="Shoguchi E."/>
            <person name="Ueno K."/>
            <person name="Yamada L."/>
            <person name="Matsumoto J."/>
            <person name="Wasserscheid J."/>
            <person name="Dewar K."/>
            <person name="Wiley G.B."/>
            <person name="Macmil S.L."/>
            <person name="Roe B.A."/>
            <person name="Zeller R.W."/>
            <person name="Hastings K.E."/>
            <person name="Lemaire P."/>
            <person name="Lindquist E."/>
            <person name="Endo T."/>
            <person name="Hotta K."/>
            <person name="Inaba K."/>
        </authorList>
    </citation>
    <scope>NUCLEOTIDE SEQUENCE [LARGE SCALE GENOMIC DNA]</scope>
    <source>
        <strain evidence="2">wild type</strain>
    </source>
</reference>
<keyword evidence="1" id="KW-0812">Transmembrane</keyword>